<evidence type="ECO:0000313" key="3">
    <source>
        <dbReference type="EMBL" id="MEK0187702.1"/>
    </source>
</evidence>
<feature type="compositionally biased region" description="Basic and acidic residues" evidence="2">
    <location>
        <begin position="105"/>
        <end position="116"/>
    </location>
</feature>
<feature type="region of interest" description="Disordered" evidence="2">
    <location>
        <begin position="92"/>
        <end position="116"/>
    </location>
</feature>
<accession>A0ABU8YT99</accession>
<proteinExistence type="predicted"/>
<dbReference type="EMBL" id="JBBLXS010000415">
    <property type="protein sequence ID" value="MEK0187702.1"/>
    <property type="molecule type" value="Genomic_DNA"/>
</dbReference>
<dbReference type="RefSeq" id="WP_340541872.1">
    <property type="nucleotide sequence ID" value="NZ_JBBLXS010000415.1"/>
</dbReference>
<keyword evidence="4" id="KW-1185">Reference proteome</keyword>
<keyword evidence="1" id="KW-0175">Coiled coil</keyword>
<reference evidence="3 4" key="1">
    <citation type="journal article" date="2020" name="Harmful Algae">
        <title>Molecular and morphological characterization of a novel dihydroanatoxin-a producing Microcoleus species (cyanobacteria) from the Russian River, California, USA.</title>
        <authorList>
            <person name="Conklin K.Y."/>
            <person name="Stancheva R."/>
            <person name="Otten T.G."/>
            <person name="Fadness R."/>
            <person name="Boyer G.L."/>
            <person name="Read B."/>
            <person name="Zhang X."/>
            <person name="Sheath R.G."/>
        </authorList>
    </citation>
    <scope>NUCLEOTIDE SEQUENCE [LARGE SCALE GENOMIC DNA]</scope>
    <source>
        <strain evidence="3 4">PTRS2</strain>
    </source>
</reference>
<feature type="coiled-coil region" evidence="1">
    <location>
        <begin position="59"/>
        <end position="89"/>
    </location>
</feature>
<protein>
    <submittedName>
        <fullName evidence="3">Uncharacterized protein</fullName>
    </submittedName>
</protein>
<dbReference type="Proteomes" id="UP001384579">
    <property type="component" value="Unassembled WGS sequence"/>
</dbReference>
<evidence type="ECO:0000256" key="1">
    <source>
        <dbReference type="SAM" id="Coils"/>
    </source>
</evidence>
<gene>
    <name evidence="3" type="ORF">WMG39_23050</name>
</gene>
<comment type="caution">
    <text evidence="3">The sequence shown here is derived from an EMBL/GenBank/DDBJ whole genome shotgun (WGS) entry which is preliminary data.</text>
</comment>
<name>A0ABU8YT99_9CYAN</name>
<feature type="compositionally biased region" description="Polar residues" evidence="2">
    <location>
        <begin position="95"/>
        <end position="104"/>
    </location>
</feature>
<evidence type="ECO:0000313" key="4">
    <source>
        <dbReference type="Proteomes" id="UP001384579"/>
    </source>
</evidence>
<organism evidence="3 4">
    <name type="scientific">Microcoleus anatoxicus PTRS2</name>
    <dbReference type="NCBI Taxonomy" id="2705321"/>
    <lineage>
        <taxon>Bacteria</taxon>
        <taxon>Bacillati</taxon>
        <taxon>Cyanobacteriota</taxon>
        <taxon>Cyanophyceae</taxon>
        <taxon>Oscillatoriophycideae</taxon>
        <taxon>Oscillatoriales</taxon>
        <taxon>Microcoleaceae</taxon>
        <taxon>Microcoleus</taxon>
        <taxon>Microcoleus anatoxicus</taxon>
    </lineage>
</organism>
<evidence type="ECO:0000256" key="2">
    <source>
        <dbReference type="SAM" id="MobiDB-lite"/>
    </source>
</evidence>
<sequence length="116" mass="13736">MKIKEIEYSYRKNLGNYESTQLTYRAILEDWEDPEESLSVLRDRVGTELNLGEHFFQVRRKLREAKRELGETLQRLEEAQARLKTVQENFDLGEVTTNQTPPNTDRTDCDVDRIPF</sequence>